<dbReference type="OrthoDB" id="3758478at2759"/>
<dbReference type="RefSeq" id="XP_056507170.1">
    <property type="nucleotide sequence ID" value="XM_056660672.1"/>
</dbReference>
<dbReference type="InterPro" id="IPR011009">
    <property type="entry name" value="Kinase-like_dom_sf"/>
</dbReference>
<sequence>MTRLDTMLGCIPATSVHYTFHFHSPTGSIHTSEDDNDGATINSQPRTSSWPRANPDQERIIHSLFDRKVVRLNDSLVVKPGPNLRIHEVHNLGFIAKNTTSPVPKVHGIYWGNGKMTAFVMDYMPSKQLDEAWDSMSSGDYTGAVDRGKAMIGRTCSIECGPFDSERAFNEFLLEDLVGKAPDLLRHYAKHALMEGHDIVFTHGYFAPRNILVDESGRVTAILDWEYAGWYPEHWEYIKAMQRLVPMPGWPDYLSRILPPRYEQDIILLTMPSTLRQTALTFIDGFKSLSADSFLAVLAPTSIHKFAPSSISVPPDLDPNTFAHHVQNLRNVLSGFPVFPKEIFENEEKRQVTVWATSLAIFRDEVKDKALSDEEWAYRGEYIFIFTMDESREKIVNILEFVDSKGTERLRELMARARRKLENLEKQ</sequence>
<feature type="compositionally biased region" description="Polar residues" evidence="1">
    <location>
        <begin position="39"/>
        <end position="51"/>
    </location>
</feature>
<proteinExistence type="predicted"/>
<comment type="caution">
    <text evidence="3">The sequence shown here is derived from an EMBL/GenBank/DDBJ whole genome shotgun (WGS) entry which is preliminary data.</text>
</comment>
<dbReference type="PANTHER" id="PTHR21310">
    <property type="entry name" value="AMINOGLYCOSIDE PHOSPHOTRANSFERASE-RELATED-RELATED"/>
    <property type="match status" value="1"/>
</dbReference>
<feature type="domain" description="Aminoglycoside phosphotransferase" evidence="2">
    <location>
        <begin position="102"/>
        <end position="256"/>
    </location>
</feature>
<gene>
    <name evidence="3" type="ORF">NUU61_010147</name>
</gene>
<dbReference type="PANTHER" id="PTHR21310:SF58">
    <property type="entry name" value="AMINOGLYCOSIDE PHOSPHOTRANSFERASE DOMAIN-CONTAINING PROTEIN"/>
    <property type="match status" value="1"/>
</dbReference>
<dbReference type="Gene3D" id="3.90.1200.10">
    <property type="match status" value="1"/>
</dbReference>
<dbReference type="InterPro" id="IPR002575">
    <property type="entry name" value="Aminoglycoside_PTrfase"/>
</dbReference>
<dbReference type="InterPro" id="IPR051678">
    <property type="entry name" value="AGP_Transferase"/>
</dbReference>
<reference evidence="3" key="2">
    <citation type="journal article" date="2023" name="IMA Fungus">
        <title>Comparative genomic study of the Penicillium genus elucidates a diverse pangenome and 15 lateral gene transfer events.</title>
        <authorList>
            <person name="Petersen C."/>
            <person name="Sorensen T."/>
            <person name="Nielsen M.R."/>
            <person name="Sondergaard T.E."/>
            <person name="Sorensen J.L."/>
            <person name="Fitzpatrick D.A."/>
            <person name="Frisvad J.C."/>
            <person name="Nielsen K.L."/>
        </authorList>
    </citation>
    <scope>NUCLEOTIDE SEQUENCE</scope>
    <source>
        <strain evidence="3">IBT 34128</strain>
    </source>
</reference>
<keyword evidence="4" id="KW-1185">Reference proteome</keyword>
<accession>A0A9W9JU95</accession>
<dbReference type="SUPFAM" id="SSF56112">
    <property type="entry name" value="Protein kinase-like (PK-like)"/>
    <property type="match status" value="1"/>
</dbReference>
<reference evidence="3" key="1">
    <citation type="submission" date="2022-11" db="EMBL/GenBank/DDBJ databases">
        <authorList>
            <person name="Petersen C."/>
        </authorList>
    </citation>
    <scope>NUCLEOTIDE SEQUENCE</scope>
    <source>
        <strain evidence="3">IBT 34128</strain>
    </source>
</reference>
<dbReference type="GeneID" id="81399841"/>
<organism evidence="3 4">
    <name type="scientific">Penicillium alfredii</name>
    <dbReference type="NCBI Taxonomy" id="1506179"/>
    <lineage>
        <taxon>Eukaryota</taxon>
        <taxon>Fungi</taxon>
        <taxon>Dikarya</taxon>
        <taxon>Ascomycota</taxon>
        <taxon>Pezizomycotina</taxon>
        <taxon>Eurotiomycetes</taxon>
        <taxon>Eurotiomycetidae</taxon>
        <taxon>Eurotiales</taxon>
        <taxon>Aspergillaceae</taxon>
        <taxon>Penicillium</taxon>
    </lineage>
</organism>
<evidence type="ECO:0000313" key="4">
    <source>
        <dbReference type="Proteomes" id="UP001141434"/>
    </source>
</evidence>
<dbReference type="EMBL" id="JAPMSZ010000012">
    <property type="protein sequence ID" value="KAJ5081883.1"/>
    <property type="molecule type" value="Genomic_DNA"/>
</dbReference>
<feature type="region of interest" description="Disordered" evidence="1">
    <location>
        <begin position="27"/>
        <end position="55"/>
    </location>
</feature>
<dbReference type="CDD" id="cd05120">
    <property type="entry name" value="APH_ChoK_like"/>
    <property type="match status" value="1"/>
</dbReference>
<name>A0A9W9JU95_9EURO</name>
<dbReference type="Pfam" id="PF01636">
    <property type="entry name" value="APH"/>
    <property type="match status" value="1"/>
</dbReference>
<protein>
    <recommendedName>
        <fullName evidence="2">Aminoglycoside phosphotransferase domain-containing protein</fullName>
    </recommendedName>
</protein>
<evidence type="ECO:0000259" key="2">
    <source>
        <dbReference type="Pfam" id="PF01636"/>
    </source>
</evidence>
<dbReference type="AlphaFoldDB" id="A0A9W9JU95"/>
<evidence type="ECO:0000256" key="1">
    <source>
        <dbReference type="SAM" id="MobiDB-lite"/>
    </source>
</evidence>
<dbReference type="Proteomes" id="UP001141434">
    <property type="component" value="Unassembled WGS sequence"/>
</dbReference>
<evidence type="ECO:0000313" key="3">
    <source>
        <dbReference type="EMBL" id="KAJ5081883.1"/>
    </source>
</evidence>